<proteinExistence type="inferred from homology"/>
<gene>
    <name evidence="7" type="ORF">H735_21725</name>
</gene>
<dbReference type="PANTHER" id="PTHR11757">
    <property type="entry name" value="PROTEASE FAMILY S9A OLIGOPEPTIDASE"/>
    <property type="match status" value="1"/>
</dbReference>
<dbReference type="RefSeq" id="WP_027726847.1">
    <property type="nucleotide sequence ID" value="NZ_BAOH01000152.1"/>
</dbReference>
<dbReference type="InterPro" id="IPR029058">
    <property type="entry name" value="AB_hydrolase_fold"/>
</dbReference>
<dbReference type="GO" id="GO:0006508">
    <property type="term" value="P:proteolysis"/>
    <property type="evidence" value="ECO:0007669"/>
    <property type="project" value="UniProtKB-KW"/>
</dbReference>
<feature type="domain" description="Peptidase S9 prolyl oligopeptidase catalytic" evidence="5">
    <location>
        <begin position="453"/>
        <end position="664"/>
    </location>
</feature>
<dbReference type="Pfam" id="PF00326">
    <property type="entry name" value="Peptidase_S9"/>
    <property type="match status" value="1"/>
</dbReference>
<dbReference type="GO" id="GO:0004252">
    <property type="term" value="F:serine-type endopeptidase activity"/>
    <property type="evidence" value="ECO:0007669"/>
    <property type="project" value="InterPro"/>
</dbReference>
<dbReference type="PANTHER" id="PTHR11757:SF19">
    <property type="entry name" value="PROLYL ENDOPEPTIDASE-LIKE"/>
    <property type="match status" value="1"/>
</dbReference>
<keyword evidence="3" id="KW-0378">Hydrolase</keyword>
<protein>
    <submittedName>
        <fullName evidence="7">Peptidase S9</fullName>
    </submittedName>
</protein>
<keyword evidence="4" id="KW-0720">Serine protease</keyword>
<evidence type="ECO:0000256" key="2">
    <source>
        <dbReference type="ARBA" id="ARBA00022670"/>
    </source>
</evidence>
<dbReference type="InterPro" id="IPR002470">
    <property type="entry name" value="Peptidase_S9A"/>
</dbReference>
<dbReference type="InterPro" id="IPR023302">
    <property type="entry name" value="Pept_S9A_N"/>
</dbReference>
<accession>A0A0C1ZDC9</accession>
<evidence type="ECO:0000313" key="7">
    <source>
        <dbReference type="EMBL" id="KIF51071.1"/>
    </source>
</evidence>
<evidence type="ECO:0000259" key="5">
    <source>
        <dbReference type="Pfam" id="PF00326"/>
    </source>
</evidence>
<dbReference type="Proteomes" id="UP000031586">
    <property type="component" value="Unassembled WGS sequence"/>
</dbReference>
<reference evidence="7 8" key="1">
    <citation type="submission" date="2014-07" db="EMBL/GenBank/DDBJ databases">
        <title>Unique and conserved regions in Vibrio harveyi and related species in comparison with the shrimp pathogen Vibrio harveyi CAIM 1792.</title>
        <authorList>
            <person name="Espinoza-Valles I."/>
            <person name="Vora G."/>
            <person name="Leekitcharoenphon P."/>
            <person name="Ussery D."/>
            <person name="Hoj L."/>
            <person name="Gomez-Gil B."/>
        </authorList>
    </citation>
    <scope>NUCLEOTIDE SEQUENCE [LARGE SCALE GENOMIC DNA]</scope>
    <source>
        <strain evidence="8">CAIM 1854 / LMG 25443</strain>
    </source>
</reference>
<comment type="caution">
    <text evidence="7">The sequence shown here is derived from an EMBL/GenBank/DDBJ whole genome shotgun (WGS) entry which is preliminary data.</text>
</comment>
<dbReference type="SUPFAM" id="SSF53474">
    <property type="entry name" value="alpha/beta-Hydrolases"/>
    <property type="match status" value="1"/>
</dbReference>
<evidence type="ECO:0000256" key="1">
    <source>
        <dbReference type="ARBA" id="ARBA00005228"/>
    </source>
</evidence>
<organism evidence="7 8">
    <name type="scientific">Vibrio owensii CAIM 1854 = LMG 25443</name>
    <dbReference type="NCBI Taxonomy" id="1229493"/>
    <lineage>
        <taxon>Bacteria</taxon>
        <taxon>Pseudomonadati</taxon>
        <taxon>Pseudomonadota</taxon>
        <taxon>Gammaproteobacteria</taxon>
        <taxon>Vibrionales</taxon>
        <taxon>Vibrionaceae</taxon>
        <taxon>Vibrio</taxon>
    </lineage>
</organism>
<dbReference type="Gene3D" id="2.130.10.120">
    <property type="entry name" value="Prolyl oligopeptidase, N-terminal domain"/>
    <property type="match status" value="1"/>
</dbReference>
<evidence type="ECO:0000256" key="3">
    <source>
        <dbReference type="ARBA" id="ARBA00022801"/>
    </source>
</evidence>
<evidence type="ECO:0000313" key="8">
    <source>
        <dbReference type="Proteomes" id="UP000031586"/>
    </source>
</evidence>
<dbReference type="Pfam" id="PF02897">
    <property type="entry name" value="Peptidase_S9_N"/>
    <property type="match status" value="1"/>
</dbReference>
<dbReference type="PATRIC" id="fig|1229493.5.peg.3748"/>
<evidence type="ECO:0000256" key="4">
    <source>
        <dbReference type="ARBA" id="ARBA00022825"/>
    </source>
</evidence>
<dbReference type="AlphaFoldDB" id="A0A0C1ZDC9"/>
<dbReference type="InterPro" id="IPR051543">
    <property type="entry name" value="Serine_Peptidase_S9A"/>
</dbReference>
<feature type="domain" description="Peptidase S9A N-terminal" evidence="6">
    <location>
        <begin position="17"/>
        <end position="390"/>
    </location>
</feature>
<dbReference type="EMBL" id="JPRD01000043">
    <property type="protein sequence ID" value="KIF51071.1"/>
    <property type="molecule type" value="Genomic_DNA"/>
</dbReference>
<comment type="similarity">
    <text evidence="1">Belongs to the peptidase S9A family.</text>
</comment>
<keyword evidence="2" id="KW-0645">Protease</keyword>
<name>A0A0C1ZDC9_9VIBR</name>
<dbReference type="PRINTS" id="PR00862">
    <property type="entry name" value="PROLIGOPTASE"/>
</dbReference>
<evidence type="ECO:0000259" key="6">
    <source>
        <dbReference type="Pfam" id="PF02897"/>
    </source>
</evidence>
<sequence length="670" mass="75773">MKFSHVFWGLLVTSMPSVASDNFDWLRDDSRQDERVLSYLKQQNQKTEQFQKRYDEITQNLLSQWEAMAAEKGEKPWAIKNGQEWNLTRRQGNFVLLSRADNNAQEKVVYDFSSRQEERQYFQIGQWRIQGDSLLFTEDIDGSEQYRAVWVDLKSGAARELISNIDNGVLLSPNGKFAFAVSKEAKTQRPYKIVRINTQTNEQKVLWQEDKTDWLMSFYPAADARFALVQSNNESTTEQKILNLDSGELTTSLRKPESGVEYYADVAQDRVFINSNLNGQFGLFETAMPEKHADTVESNWKSFLRSKNGVEQFYLYDAGLVALTKQDNQTTISVYSYDGTAKKTLPLESEGRVAWLSTLGDYRSNKIRIRSMSMTTPPLWEEFDVKALTKTNLSQDIYHGFSSQDYVSQRIMVKSHGVEVPVSLAYRKDKLSDNAPVVLYGYGAYGFTMKPYFMPQTVSLLDQGVIYAIAHVRGGGYFGADWHEQGRGVLKANSINDFTVAAQALKHFDGGERDVYAIGSSAGGTLVAGSINQDPDLFAGAVMKVPFVDVVASMSDTTLPLTAQQYGEWGNPTLPEQLKAMQAYDPILNIHKDAYPPMLVQVGLNDQRVPYWEGAKYLAQISSTSESTGPYLLQTDFHSGHRMDPRQAREQQAKEYAFLLSLIKTSKAEQ</sequence>
<dbReference type="Gene3D" id="3.40.50.1820">
    <property type="entry name" value="alpha/beta hydrolase"/>
    <property type="match status" value="1"/>
</dbReference>
<dbReference type="InterPro" id="IPR001375">
    <property type="entry name" value="Peptidase_S9_cat"/>
</dbReference>
<dbReference type="SUPFAM" id="SSF50993">
    <property type="entry name" value="Peptidase/esterase 'gauge' domain"/>
    <property type="match status" value="1"/>
</dbReference>